<gene>
    <name evidence="2" type="ORF">ECRASSUSDP1_LOCUS11674</name>
</gene>
<evidence type="ECO:0000313" key="2">
    <source>
        <dbReference type="EMBL" id="CAI2370363.1"/>
    </source>
</evidence>
<dbReference type="AlphaFoldDB" id="A0AAD1XFL4"/>
<dbReference type="EMBL" id="CAMPGE010011535">
    <property type="protein sequence ID" value="CAI2370363.1"/>
    <property type="molecule type" value="Genomic_DNA"/>
</dbReference>
<protein>
    <submittedName>
        <fullName evidence="2">Uncharacterized protein</fullName>
    </submittedName>
</protein>
<reference evidence="2" key="1">
    <citation type="submission" date="2023-07" db="EMBL/GenBank/DDBJ databases">
        <authorList>
            <consortium name="AG Swart"/>
            <person name="Singh M."/>
            <person name="Singh A."/>
            <person name="Seah K."/>
            <person name="Emmerich C."/>
        </authorList>
    </citation>
    <scope>NUCLEOTIDE SEQUENCE</scope>
    <source>
        <strain evidence="2">DP1</strain>
    </source>
</reference>
<evidence type="ECO:0000313" key="3">
    <source>
        <dbReference type="Proteomes" id="UP001295684"/>
    </source>
</evidence>
<dbReference type="InterPro" id="IPR032675">
    <property type="entry name" value="LRR_dom_sf"/>
</dbReference>
<dbReference type="SUPFAM" id="SSF52047">
    <property type="entry name" value="RNI-like"/>
    <property type="match status" value="1"/>
</dbReference>
<evidence type="ECO:0000256" key="1">
    <source>
        <dbReference type="SAM" id="Coils"/>
    </source>
</evidence>
<name>A0AAD1XFL4_EUPCR</name>
<feature type="coiled-coil region" evidence="1">
    <location>
        <begin position="7"/>
        <end position="34"/>
    </location>
</feature>
<dbReference type="Proteomes" id="UP001295684">
    <property type="component" value="Unassembled WGS sequence"/>
</dbReference>
<keyword evidence="3" id="KW-1185">Reference proteome</keyword>
<organism evidence="2 3">
    <name type="scientific">Euplotes crassus</name>
    <dbReference type="NCBI Taxonomy" id="5936"/>
    <lineage>
        <taxon>Eukaryota</taxon>
        <taxon>Sar</taxon>
        <taxon>Alveolata</taxon>
        <taxon>Ciliophora</taxon>
        <taxon>Intramacronucleata</taxon>
        <taxon>Spirotrichea</taxon>
        <taxon>Hypotrichia</taxon>
        <taxon>Euplotida</taxon>
        <taxon>Euplotidae</taxon>
        <taxon>Moneuplotes</taxon>
    </lineage>
</organism>
<accession>A0AAD1XFL4</accession>
<sequence length="266" mass="30528">MESSSQKQQQRIRVRDLEKRIHEESKELDNAVRNSLYFNTYLQEIKIKKSDGDSTADSRGPAIRIELYSQSDSNFAYHAPSKFFKADVFALEITKKQSQSTHNLLASKLPEKINKFSLNIQNVFILNNSLYFKEVIRISHKILKLIEIFGFRITPPKLRRFFSSFSHVETISLYYCKLPIADATDFSGLLVNTNIWRLILSSIFFVDLNGSESNPKGFATLIKGLATSSDLKSNLQEMFINTNKLTHDEVRTILDSNGFDKVTLLE</sequence>
<keyword evidence="1" id="KW-0175">Coiled coil</keyword>
<dbReference type="Gene3D" id="3.80.10.10">
    <property type="entry name" value="Ribonuclease Inhibitor"/>
    <property type="match status" value="1"/>
</dbReference>
<proteinExistence type="predicted"/>
<comment type="caution">
    <text evidence="2">The sequence shown here is derived from an EMBL/GenBank/DDBJ whole genome shotgun (WGS) entry which is preliminary data.</text>
</comment>